<dbReference type="PANTHER" id="PTHR43619:SF2">
    <property type="entry name" value="S-ADENOSYL-L-METHIONINE-DEPENDENT METHYLTRANSFERASES SUPERFAMILY PROTEIN"/>
    <property type="match status" value="1"/>
</dbReference>
<reference evidence="3 4" key="1">
    <citation type="submission" date="2021-01" db="EMBL/GenBank/DDBJ databases">
        <title>Paenibacillus sp.nov. isolated from the rhizosphere soil of tomato plant.</title>
        <authorList>
            <person name="Thin K.K."/>
            <person name="Zhang X."/>
            <person name="He S."/>
        </authorList>
    </citation>
    <scope>NUCLEOTIDE SEQUENCE [LARGE SCALE GENOMIC DNA]</scope>
    <source>
        <strain evidence="3 4">DXFW5</strain>
    </source>
</reference>
<dbReference type="SUPFAM" id="SSF53335">
    <property type="entry name" value="S-adenosyl-L-methionine-dependent methyltransferases"/>
    <property type="match status" value="1"/>
</dbReference>
<keyword evidence="1 3" id="KW-0489">Methyltransferase</keyword>
<name>A0ABS2H667_9BACL</name>
<dbReference type="InterPro" id="IPR007213">
    <property type="entry name" value="Ppm1/Ppm2/Tcmp"/>
</dbReference>
<evidence type="ECO:0000256" key="2">
    <source>
        <dbReference type="ARBA" id="ARBA00022679"/>
    </source>
</evidence>
<gene>
    <name evidence="3" type="ORF">IM700_014880</name>
</gene>
<evidence type="ECO:0000256" key="1">
    <source>
        <dbReference type="ARBA" id="ARBA00022603"/>
    </source>
</evidence>
<evidence type="ECO:0000313" key="3">
    <source>
        <dbReference type="EMBL" id="MBM6996940.1"/>
    </source>
</evidence>
<keyword evidence="4" id="KW-1185">Reference proteome</keyword>
<sequence length="273" mass="31384">MAPFLKMGVKTMGTIDTLDLSPISETLFIPLVARATETARENPIFLDEKSAEILRTLHLEDKITDGGSISTLGILSRTKIIDDELKRILSQNANATIINLGAGLDTRISRVDNGLLKWYDLDLPDVIRFRSRFFSENERFQFIPQSVLNTTWTDQIHPYENSKIVIIAEGLLMYFMEQDVLQLLTHLASQYPGAHMFFDVVHSYFIHKKISSTFLWGIDQAKEMERLHPSVELIQYWSAGNLLKDRQPMILRLLNILPATKNRSQILHIRFKQ</sequence>
<dbReference type="PIRSF" id="PIRSF028177">
    <property type="entry name" value="Polyketide_synth_Omtfrase_TcmP"/>
    <property type="match status" value="1"/>
</dbReference>
<keyword evidence="2" id="KW-0808">Transferase</keyword>
<dbReference type="EMBL" id="JADCNN020000013">
    <property type="protein sequence ID" value="MBM6996940.1"/>
    <property type="molecule type" value="Genomic_DNA"/>
</dbReference>
<accession>A0ABS2H667</accession>
<dbReference type="GO" id="GO:0008168">
    <property type="term" value="F:methyltransferase activity"/>
    <property type="evidence" value="ECO:0007669"/>
    <property type="project" value="UniProtKB-KW"/>
</dbReference>
<proteinExistence type="predicted"/>
<dbReference type="PANTHER" id="PTHR43619">
    <property type="entry name" value="S-ADENOSYL-L-METHIONINE-DEPENDENT METHYLTRANSFERASE YKTD-RELATED"/>
    <property type="match status" value="1"/>
</dbReference>
<dbReference type="Proteomes" id="UP001516620">
    <property type="component" value="Unassembled WGS sequence"/>
</dbReference>
<comment type="caution">
    <text evidence="3">The sequence shown here is derived from an EMBL/GenBank/DDBJ whole genome shotgun (WGS) entry which is preliminary data.</text>
</comment>
<dbReference type="InterPro" id="IPR016874">
    <property type="entry name" value="TcmP-like"/>
</dbReference>
<dbReference type="Pfam" id="PF04072">
    <property type="entry name" value="LCM"/>
    <property type="match status" value="1"/>
</dbReference>
<protein>
    <submittedName>
        <fullName evidence="3">Class I SAM-dependent methyltransferase</fullName>
    </submittedName>
</protein>
<evidence type="ECO:0000313" key="4">
    <source>
        <dbReference type="Proteomes" id="UP001516620"/>
    </source>
</evidence>
<dbReference type="RefSeq" id="WP_193415323.1">
    <property type="nucleotide sequence ID" value="NZ_JADCNN020000013.1"/>
</dbReference>
<organism evidence="3 4">
    <name type="scientific">Paenibacillus rhizolycopersici</name>
    <dbReference type="NCBI Taxonomy" id="2780073"/>
    <lineage>
        <taxon>Bacteria</taxon>
        <taxon>Bacillati</taxon>
        <taxon>Bacillota</taxon>
        <taxon>Bacilli</taxon>
        <taxon>Bacillales</taxon>
        <taxon>Paenibacillaceae</taxon>
        <taxon>Paenibacillus</taxon>
    </lineage>
</organism>
<dbReference type="InterPro" id="IPR029063">
    <property type="entry name" value="SAM-dependent_MTases_sf"/>
</dbReference>
<dbReference type="GO" id="GO:0032259">
    <property type="term" value="P:methylation"/>
    <property type="evidence" value="ECO:0007669"/>
    <property type="project" value="UniProtKB-KW"/>
</dbReference>
<dbReference type="Gene3D" id="3.40.50.150">
    <property type="entry name" value="Vaccinia Virus protein VP39"/>
    <property type="match status" value="1"/>
</dbReference>